<evidence type="ECO:0000313" key="10">
    <source>
        <dbReference type="Proteomes" id="UP000316921"/>
    </source>
</evidence>
<dbReference type="GO" id="GO:0005524">
    <property type="term" value="F:ATP binding"/>
    <property type="evidence" value="ECO:0007669"/>
    <property type="project" value="UniProtKB-UniRule"/>
</dbReference>
<dbReference type="HAMAP" id="MF_01543">
    <property type="entry name" value="FTHFS"/>
    <property type="match status" value="1"/>
</dbReference>
<evidence type="ECO:0000256" key="2">
    <source>
        <dbReference type="ARBA" id="ARBA00022563"/>
    </source>
</evidence>
<evidence type="ECO:0000256" key="5">
    <source>
        <dbReference type="ARBA" id="ARBA00022840"/>
    </source>
</evidence>
<comment type="similarity">
    <text evidence="7 8">Belongs to the formate--tetrahydrofolate ligase family.</text>
</comment>
<dbReference type="UniPathway" id="UPA00193"/>
<dbReference type="InterPro" id="IPR000559">
    <property type="entry name" value="Formate_THF_ligase"/>
</dbReference>
<organism evidence="9 10">
    <name type="scientific">Engelhardtia mirabilis</name>
    <dbReference type="NCBI Taxonomy" id="2528011"/>
    <lineage>
        <taxon>Bacteria</taxon>
        <taxon>Pseudomonadati</taxon>
        <taxon>Planctomycetota</taxon>
        <taxon>Planctomycetia</taxon>
        <taxon>Planctomycetia incertae sedis</taxon>
        <taxon>Engelhardtia</taxon>
    </lineage>
</organism>
<name>A0A518BQ65_9BACT</name>
<dbReference type="GO" id="GO:0035999">
    <property type="term" value="P:tetrahydrofolate interconversion"/>
    <property type="evidence" value="ECO:0007669"/>
    <property type="project" value="UniProtKB-UniRule"/>
</dbReference>
<dbReference type="RefSeq" id="WP_145068695.1">
    <property type="nucleotide sequence ID" value="NZ_CP036287.1"/>
</dbReference>
<dbReference type="Gene3D" id="3.40.50.300">
    <property type="entry name" value="P-loop containing nucleotide triphosphate hydrolases"/>
    <property type="match status" value="1"/>
</dbReference>
<evidence type="ECO:0000313" key="9">
    <source>
        <dbReference type="EMBL" id="QDU69100.1"/>
    </source>
</evidence>
<proteinExistence type="inferred from homology"/>
<dbReference type="KEGG" id="pbap:Pla133_42160"/>
<dbReference type="SUPFAM" id="SSF52540">
    <property type="entry name" value="P-loop containing nucleoside triphosphate hydrolases"/>
    <property type="match status" value="1"/>
</dbReference>
<keyword evidence="3 8" id="KW-0436">Ligase</keyword>
<keyword evidence="5 8" id="KW-0067">ATP-binding</keyword>
<dbReference type="Pfam" id="PF01268">
    <property type="entry name" value="FTHFS"/>
    <property type="match status" value="1"/>
</dbReference>
<dbReference type="FunFam" id="3.30.1510.10:FF:000001">
    <property type="entry name" value="Formate--tetrahydrofolate ligase"/>
    <property type="match status" value="1"/>
</dbReference>
<evidence type="ECO:0000256" key="6">
    <source>
        <dbReference type="ARBA" id="ARBA00049033"/>
    </source>
</evidence>
<comment type="pathway">
    <text evidence="1 8">One-carbon metabolism; tetrahydrofolate interconversion.</text>
</comment>
<dbReference type="Gene3D" id="3.10.410.10">
    <property type="entry name" value="Formyltetrahydrofolate synthetase, domain 3"/>
    <property type="match status" value="1"/>
</dbReference>
<dbReference type="PROSITE" id="PS00721">
    <property type="entry name" value="FTHFS_1"/>
    <property type="match status" value="1"/>
</dbReference>
<keyword evidence="2 8" id="KW-0554">One-carbon metabolism</keyword>
<dbReference type="GO" id="GO:0004329">
    <property type="term" value="F:formate-tetrahydrofolate ligase activity"/>
    <property type="evidence" value="ECO:0007669"/>
    <property type="project" value="UniProtKB-UniRule"/>
</dbReference>
<keyword evidence="10" id="KW-1185">Reference proteome</keyword>
<keyword evidence="4 8" id="KW-0547">Nucleotide-binding</keyword>
<evidence type="ECO:0000256" key="8">
    <source>
        <dbReference type="HAMAP-Rule" id="MF_01543"/>
    </source>
</evidence>
<sequence length="561" mass="58233">MRTKAQRDGNLRPIAEVAAQLDLSPDSVEPYGHYKAKLDHRLAAGDPPTGARLILVTAINPTVLGEGKTVHTIGLAQALQHIGHRAVCTVRQPSMGPIFGIKGGGTGGGRSCVEPRVEIDLHLTGDFHAVAAANNLLAAAIDTSIAMDNPLHMDPERVTWRRVVDINDRALRQVRTGLGGSKNGIPRDAAFDITSASEVMAILALSTDLADMRRRLGSIVVGETLSGKAITAEEIGAAGAMAAILKDALDPTLVQTTEGTPALVHTGPFANIAHGNCSVVADRLAGRICDYVVTEAGFGADMGAEKFVDIKVPVSGMPPAAAVVVVTVRALKVHSGKYKVRAGRPLPPEMAECDVEAVEAGCANLEAHLANLTAFGIPCVVAINRFPTDHPEELATIRRQAEAGGAVAVAESEVFARGGEGGRALAEAVVAASAGGAVQLRGAYAPKAPLKTKIEALATGVYGAGSVCFEARAAEQLGRLESAGHGGLPICMAKTQYSLSHDPKLRGRPTGFEFPVNELRLQAGAGFVVVLAGDIMTMPGMGRTPAYLDIDLDADGNVTGM</sequence>
<protein>
    <recommendedName>
        <fullName evidence="8">Formate--tetrahydrofolate ligase</fullName>
        <ecNumber evidence="8">6.3.4.3</ecNumber>
    </recommendedName>
    <alternativeName>
        <fullName evidence="8">Formyltetrahydrofolate synthetase</fullName>
        <shortName evidence="8">FHS</shortName>
        <shortName evidence="8">FTHFS</shortName>
    </alternativeName>
</protein>
<dbReference type="EMBL" id="CP036287">
    <property type="protein sequence ID" value="QDU69100.1"/>
    <property type="molecule type" value="Genomic_DNA"/>
</dbReference>
<dbReference type="EC" id="6.3.4.3" evidence="8"/>
<dbReference type="PROSITE" id="PS00722">
    <property type="entry name" value="FTHFS_2"/>
    <property type="match status" value="1"/>
</dbReference>
<dbReference type="Proteomes" id="UP000316921">
    <property type="component" value="Chromosome"/>
</dbReference>
<dbReference type="InterPro" id="IPR027417">
    <property type="entry name" value="P-loop_NTPase"/>
</dbReference>
<dbReference type="Gene3D" id="3.30.1510.10">
    <property type="entry name" value="Domain 2, N(10)-formyltetrahydrofolate synthetase"/>
    <property type="match status" value="1"/>
</dbReference>
<evidence type="ECO:0000256" key="7">
    <source>
        <dbReference type="ARBA" id="ARBA00061363"/>
    </source>
</evidence>
<dbReference type="InterPro" id="IPR020628">
    <property type="entry name" value="Formate_THF_ligase_CS"/>
</dbReference>
<dbReference type="FunFam" id="3.10.410.10:FF:000001">
    <property type="entry name" value="Putative formate--tetrahydrofolate ligase"/>
    <property type="match status" value="1"/>
</dbReference>
<evidence type="ECO:0000256" key="4">
    <source>
        <dbReference type="ARBA" id="ARBA00022741"/>
    </source>
</evidence>
<evidence type="ECO:0000256" key="1">
    <source>
        <dbReference type="ARBA" id="ARBA00004777"/>
    </source>
</evidence>
<dbReference type="NCBIfam" id="NF010030">
    <property type="entry name" value="PRK13505.1"/>
    <property type="match status" value="1"/>
</dbReference>
<comment type="catalytic activity">
    <reaction evidence="6 8">
        <text>(6S)-5,6,7,8-tetrahydrofolate + formate + ATP = (6R)-10-formyltetrahydrofolate + ADP + phosphate</text>
        <dbReference type="Rhea" id="RHEA:20221"/>
        <dbReference type="ChEBI" id="CHEBI:15740"/>
        <dbReference type="ChEBI" id="CHEBI:30616"/>
        <dbReference type="ChEBI" id="CHEBI:43474"/>
        <dbReference type="ChEBI" id="CHEBI:57453"/>
        <dbReference type="ChEBI" id="CHEBI:195366"/>
        <dbReference type="ChEBI" id="CHEBI:456216"/>
        <dbReference type="EC" id="6.3.4.3"/>
    </reaction>
</comment>
<dbReference type="AlphaFoldDB" id="A0A518BQ65"/>
<gene>
    <name evidence="8 9" type="primary">fhs</name>
    <name evidence="9" type="ORF">Pla133_42160</name>
</gene>
<evidence type="ECO:0000256" key="3">
    <source>
        <dbReference type="ARBA" id="ARBA00022598"/>
    </source>
</evidence>
<feature type="binding site" evidence="8">
    <location>
        <begin position="62"/>
        <end position="69"/>
    </location>
    <ligand>
        <name>ATP</name>
        <dbReference type="ChEBI" id="CHEBI:30616"/>
    </ligand>
</feature>
<accession>A0A518BQ65</accession>
<reference evidence="9 10" key="1">
    <citation type="submission" date="2019-02" db="EMBL/GenBank/DDBJ databases">
        <title>Deep-cultivation of Planctomycetes and their phenomic and genomic characterization uncovers novel biology.</title>
        <authorList>
            <person name="Wiegand S."/>
            <person name="Jogler M."/>
            <person name="Boedeker C."/>
            <person name="Pinto D."/>
            <person name="Vollmers J."/>
            <person name="Rivas-Marin E."/>
            <person name="Kohn T."/>
            <person name="Peeters S.H."/>
            <person name="Heuer A."/>
            <person name="Rast P."/>
            <person name="Oberbeckmann S."/>
            <person name="Bunk B."/>
            <person name="Jeske O."/>
            <person name="Meyerdierks A."/>
            <person name="Storesund J.E."/>
            <person name="Kallscheuer N."/>
            <person name="Luecker S."/>
            <person name="Lage O.M."/>
            <person name="Pohl T."/>
            <person name="Merkel B.J."/>
            <person name="Hornburger P."/>
            <person name="Mueller R.-W."/>
            <person name="Bruemmer F."/>
            <person name="Labrenz M."/>
            <person name="Spormann A.M."/>
            <person name="Op den Camp H."/>
            <person name="Overmann J."/>
            <person name="Amann R."/>
            <person name="Jetten M.S.M."/>
            <person name="Mascher T."/>
            <person name="Medema M.H."/>
            <person name="Devos D.P."/>
            <person name="Kaster A.-K."/>
            <person name="Ovreas L."/>
            <person name="Rohde M."/>
            <person name="Galperin M.Y."/>
            <person name="Jogler C."/>
        </authorList>
    </citation>
    <scope>NUCLEOTIDE SEQUENCE [LARGE SCALE GENOMIC DNA]</scope>
    <source>
        <strain evidence="9 10">Pla133</strain>
    </source>
</reference>